<keyword evidence="3" id="KW-0732">Signal</keyword>
<organism evidence="4 5">
    <name type="scientific">Nemorincola caseinilytica</name>
    <dbReference type="NCBI Taxonomy" id="2054315"/>
    <lineage>
        <taxon>Bacteria</taxon>
        <taxon>Pseudomonadati</taxon>
        <taxon>Bacteroidota</taxon>
        <taxon>Chitinophagia</taxon>
        <taxon>Chitinophagales</taxon>
        <taxon>Chitinophagaceae</taxon>
        <taxon>Nemorincola</taxon>
    </lineage>
</organism>
<dbReference type="Pfam" id="PF03571">
    <property type="entry name" value="Peptidase_M49"/>
    <property type="match status" value="2"/>
</dbReference>
<keyword evidence="5" id="KW-1185">Reference proteome</keyword>
<sequence>MKNRMNLKWAIPAMAIGAHVLTGCGNSADTASAPKADTTVVADGYDDNFVTEAQAFADLQLLRYQVPGFKGLSLQQKKLAYYLYEAALCGRDIIYDQKSKEGIMLRKTIETMYGTYTGDKQSDDWKKFETYCGRVWFSSGNYHHYSNEKFIPECSYEYFTSVLKASDTSKLPKEAGESVDGFLARIKPTVYDLKFKPKLVDLRPNVDNIVGSANNFYEGVTQKEVEAFYKKFDSSANAPSWGLNSKVMKENGQMVEKVWKSGGMYGAAIDKIIFWLEKAVTVAEDAEQKKALELLVQFYKTGDLKTFDEYSIAWVRNTSSRLDAVNGFIEVYMDAIGKKGSYESTVSLKDMEETKRIEAIAKEAQWFEDNSPIMKEHKKDTVKGITAKAITVIVESGDAAPSTPIGINLPNAEWIRAEHGSKSVSLTNIIHSYNVASAKGGLAAEFAVNDTVLQRLKQHGSLASDLHTDMHECIGHASGKLNPGVATTDVTLKNYASCLEEARADLVGLYYIYDQKLVDLGVMPSLEVGMAGYDNYMMNGIITQLTRLKPGEQLEEAHMRNRALVARWAFEKGKKDNVVSMVKKNGKTYVQVNDYAKLRQLFGELLREIQRIKSEGDYKAGKALVETYGVKVDPTLHKEVLARFSTLGIKPYRGFIQPRLVPVKNGEDITDVKIEYPDNFFSQMMEYGKSYGFLPVKN</sequence>
<dbReference type="RefSeq" id="WP_345083346.1">
    <property type="nucleotide sequence ID" value="NZ_BAABFA010000015.1"/>
</dbReference>
<protein>
    <submittedName>
        <fullName evidence="4">Dihydrofolate reductase</fullName>
    </submittedName>
</protein>
<name>A0ABP8NKJ7_9BACT</name>
<evidence type="ECO:0000256" key="2">
    <source>
        <dbReference type="ARBA" id="ARBA00022801"/>
    </source>
</evidence>
<evidence type="ECO:0000313" key="5">
    <source>
        <dbReference type="Proteomes" id="UP001500067"/>
    </source>
</evidence>
<dbReference type="PANTHER" id="PTHR23422:SF11">
    <property type="entry name" value="DIPEPTIDYL PEPTIDASE 3"/>
    <property type="match status" value="1"/>
</dbReference>
<feature type="signal peptide" evidence="3">
    <location>
        <begin position="1"/>
        <end position="15"/>
    </location>
</feature>
<dbReference type="Gene3D" id="3.30.540.30">
    <property type="match status" value="2"/>
</dbReference>
<gene>
    <name evidence="4" type="ORF">GCM10023093_23130</name>
</gene>
<keyword evidence="1" id="KW-0479">Metal-binding</keyword>
<keyword evidence="2" id="KW-0378">Hydrolase</keyword>
<reference evidence="5" key="1">
    <citation type="journal article" date="2019" name="Int. J. Syst. Evol. Microbiol.">
        <title>The Global Catalogue of Microorganisms (GCM) 10K type strain sequencing project: providing services to taxonomists for standard genome sequencing and annotation.</title>
        <authorList>
            <consortium name="The Broad Institute Genomics Platform"/>
            <consortium name="The Broad Institute Genome Sequencing Center for Infectious Disease"/>
            <person name="Wu L."/>
            <person name="Ma J."/>
        </authorList>
    </citation>
    <scope>NUCLEOTIDE SEQUENCE [LARGE SCALE GENOMIC DNA]</scope>
    <source>
        <strain evidence="5">JCM 32105</strain>
    </source>
</reference>
<accession>A0ABP8NKJ7</accession>
<comment type="caution">
    <text evidence="4">The sequence shown here is derived from an EMBL/GenBank/DDBJ whole genome shotgun (WGS) entry which is preliminary data.</text>
</comment>
<dbReference type="Proteomes" id="UP001500067">
    <property type="component" value="Unassembled WGS sequence"/>
</dbReference>
<dbReference type="InterPro" id="IPR039461">
    <property type="entry name" value="Peptidase_M49"/>
</dbReference>
<evidence type="ECO:0000313" key="4">
    <source>
        <dbReference type="EMBL" id="GAA4467364.1"/>
    </source>
</evidence>
<feature type="chain" id="PRO_5045746267" evidence="3">
    <location>
        <begin position="16"/>
        <end position="698"/>
    </location>
</feature>
<evidence type="ECO:0000256" key="1">
    <source>
        <dbReference type="ARBA" id="ARBA00022723"/>
    </source>
</evidence>
<dbReference type="PROSITE" id="PS51257">
    <property type="entry name" value="PROKAR_LIPOPROTEIN"/>
    <property type="match status" value="1"/>
</dbReference>
<dbReference type="EMBL" id="BAABFA010000015">
    <property type="protein sequence ID" value="GAA4467364.1"/>
    <property type="molecule type" value="Genomic_DNA"/>
</dbReference>
<dbReference type="PANTHER" id="PTHR23422">
    <property type="entry name" value="DIPEPTIDYL PEPTIDASE III-RELATED"/>
    <property type="match status" value="1"/>
</dbReference>
<proteinExistence type="predicted"/>
<evidence type="ECO:0000256" key="3">
    <source>
        <dbReference type="SAM" id="SignalP"/>
    </source>
</evidence>